<dbReference type="AlphaFoldDB" id="A0A7C8KBZ0"/>
<evidence type="ECO:0000313" key="1">
    <source>
        <dbReference type="EMBL" id="TGJ70619.1"/>
    </source>
</evidence>
<reference evidence="1 2" key="1">
    <citation type="submission" date="2019-03" db="EMBL/GenBank/DDBJ databases">
        <title>Nematode-trapping fungi genome.</title>
        <authorList>
            <person name="Vidal-Diez De Ulzurrun G."/>
        </authorList>
    </citation>
    <scope>NUCLEOTIDE SEQUENCE [LARGE SCALE GENOMIC DNA]</scope>
    <source>
        <strain evidence="1 2">TWF154</strain>
    </source>
</reference>
<dbReference type="EMBL" id="SOZJ01000002">
    <property type="protein sequence ID" value="TGJ70619.1"/>
    <property type="molecule type" value="Genomic_DNA"/>
</dbReference>
<dbReference type="Proteomes" id="UP000297595">
    <property type="component" value="Unassembled WGS sequence"/>
</dbReference>
<name>A0A7C8KBZ0_ORBOL</name>
<proteinExistence type="predicted"/>
<organism evidence="1 2">
    <name type="scientific">Orbilia oligospora</name>
    <name type="common">Nematode-trapping fungus</name>
    <name type="synonym">Arthrobotrys oligospora</name>
    <dbReference type="NCBI Taxonomy" id="2813651"/>
    <lineage>
        <taxon>Eukaryota</taxon>
        <taxon>Fungi</taxon>
        <taxon>Dikarya</taxon>
        <taxon>Ascomycota</taxon>
        <taxon>Pezizomycotina</taxon>
        <taxon>Orbiliomycetes</taxon>
        <taxon>Orbiliales</taxon>
        <taxon>Orbiliaceae</taxon>
        <taxon>Orbilia</taxon>
    </lineage>
</organism>
<protein>
    <submittedName>
        <fullName evidence="1">Uncharacterized protein</fullName>
    </submittedName>
</protein>
<comment type="caution">
    <text evidence="1">The sequence shown here is derived from an EMBL/GenBank/DDBJ whole genome shotgun (WGS) entry which is preliminary data.</text>
</comment>
<sequence length="101" mass="11643">MTTAKPLASLGALPLGSIMRSAIGPTRFIAGYRNWYKKVQPESVPDLRNAKVWLYVPFRFIPRTRQSINRSGALPANRWRLKNLEEISRQTNKYWQLGRIG</sequence>
<evidence type="ECO:0000313" key="2">
    <source>
        <dbReference type="Proteomes" id="UP000297595"/>
    </source>
</evidence>
<accession>A0A7C8KBZ0</accession>
<gene>
    <name evidence="1" type="ORF">EYR41_002654</name>
</gene>